<reference evidence="2" key="1">
    <citation type="submission" date="2022-12" db="EMBL/GenBank/DDBJ databases">
        <title>Reference genome sequencing for broad-spectrum identification of bacterial and archaeal isolates by mass spectrometry.</title>
        <authorList>
            <person name="Sekiguchi Y."/>
            <person name="Tourlousse D.M."/>
        </authorList>
    </citation>
    <scope>NUCLEOTIDE SEQUENCE</scope>
    <source>
        <strain evidence="2">10succ1</strain>
    </source>
</reference>
<protein>
    <recommendedName>
        <fullName evidence="4">Periplasmic heavy metal sensor</fullName>
    </recommendedName>
</protein>
<dbReference type="EMBL" id="BSDY01000003">
    <property type="protein sequence ID" value="GLI55312.1"/>
    <property type="molecule type" value="Genomic_DNA"/>
</dbReference>
<organism evidence="2 3">
    <name type="scientific">Propionigenium maris DSM 9537</name>
    <dbReference type="NCBI Taxonomy" id="1123000"/>
    <lineage>
        <taxon>Bacteria</taxon>
        <taxon>Fusobacteriati</taxon>
        <taxon>Fusobacteriota</taxon>
        <taxon>Fusobacteriia</taxon>
        <taxon>Fusobacteriales</taxon>
        <taxon>Fusobacteriaceae</taxon>
        <taxon>Propionigenium</taxon>
    </lineage>
</organism>
<keyword evidence="3" id="KW-1185">Reference proteome</keyword>
<name>A0A9W6GJL2_9FUSO</name>
<dbReference type="RefSeq" id="WP_281833679.1">
    <property type="nucleotide sequence ID" value="NZ_BSDY01000003.1"/>
</dbReference>
<dbReference type="Proteomes" id="UP001144471">
    <property type="component" value="Unassembled WGS sequence"/>
</dbReference>
<sequence>MKKIVAILAVVVVSAGAFAQTMDHSAHRNMDRSGQMNHGGMMQQMNNLTPEEQAEFNALHAEQMRVKQKSMLDIKEINLKIQREMTADIPNQKNIDKLIDQRAKLKAQHQKDMLNFRLDMKEKFGIQMGGGKKCGMMG</sequence>
<dbReference type="Pfam" id="PF13801">
    <property type="entry name" value="Metal_resist"/>
    <property type="match status" value="1"/>
</dbReference>
<comment type="caution">
    <text evidence="2">The sequence shown here is derived from an EMBL/GenBank/DDBJ whole genome shotgun (WGS) entry which is preliminary data.</text>
</comment>
<dbReference type="Gene3D" id="1.20.120.1490">
    <property type="match status" value="1"/>
</dbReference>
<gene>
    <name evidence="2" type="ORF">PM10SUCC1_08260</name>
</gene>
<feature type="signal peptide" evidence="1">
    <location>
        <begin position="1"/>
        <end position="19"/>
    </location>
</feature>
<proteinExistence type="predicted"/>
<dbReference type="InterPro" id="IPR025961">
    <property type="entry name" value="Metal_resist"/>
</dbReference>
<evidence type="ECO:0000313" key="2">
    <source>
        <dbReference type="EMBL" id="GLI55312.1"/>
    </source>
</evidence>
<dbReference type="AlphaFoldDB" id="A0A9W6GJL2"/>
<keyword evidence="1" id="KW-0732">Signal</keyword>
<evidence type="ECO:0008006" key="4">
    <source>
        <dbReference type="Google" id="ProtNLM"/>
    </source>
</evidence>
<evidence type="ECO:0000256" key="1">
    <source>
        <dbReference type="SAM" id="SignalP"/>
    </source>
</evidence>
<accession>A0A9W6GJL2</accession>
<evidence type="ECO:0000313" key="3">
    <source>
        <dbReference type="Proteomes" id="UP001144471"/>
    </source>
</evidence>
<feature type="chain" id="PRO_5040731744" description="Periplasmic heavy metal sensor" evidence="1">
    <location>
        <begin position="20"/>
        <end position="138"/>
    </location>
</feature>